<dbReference type="Pfam" id="PF00665">
    <property type="entry name" value="rve"/>
    <property type="match status" value="1"/>
</dbReference>
<dbReference type="CDD" id="cd01647">
    <property type="entry name" value="RT_LTR"/>
    <property type="match status" value="1"/>
</dbReference>
<dbReference type="SUPFAM" id="SSF53098">
    <property type="entry name" value="Ribonuclease H-like"/>
    <property type="match status" value="1"/>
</dbReference>
<dbReference type="GeneTree" id="ENSGT01100000263500"/>
<dbReference type="PROSITE" id="PS50994">
    <property type="entry name" value="INTEGRASE"/>
    <property type="match status" value="1"/>
</dbReference>
<dbReference type="STRING" id="144197.ENSSPAP00000008288"/>
<feature type="domain" description="Reverse transcriptase" evidence="5">
    <location>
        <begin position="371"/>
        <end position="550"/>
    </location>
</feature>
<feature type="domain" description="Integrase catalytic" evidence="6">
    <location>
        <begin position="1011"/>
        <end position="1168"/>
    </location>
</feature>
<organism evidence="7">
    <name type="scientific">Stegastes partitus</name>
    <name type="common">bicolor damselfish</name>
    <dbReference type="NCBI Taxonomy" id="144197"/>
    <lineage>
        <taxon>Eukaryota</taxon>
        <taxon>Metazoa</taxon>
        <taxon>Chordata</taxon>
        <taxon>Craniata</taxon>
        <taxon>Vertebrata</taxon>
        <taxon>Euteleostomi</taxon>
        <taxon>Actinopterygii</taxon>
        <taxon>Neopterygii</taxon>
        <taxon>Teleostei</taxon>
        <taxon>Neoteleostei</taxon>
        <taxon>Acanthomorphata</taxon>
        <taxon>Ovalentaria</taxon>
        <taxon>Pomacentridae</taxon>
        <taxon>Stegastes</taxon>
    </lineage>
</organism>
<feature type="region of interest" description="Disordered" evidence="4">
    <location>
        <begin position="1302"/>
        <end position="1321"/>
    </location>
</feature>
<feature type="region of interest" description="Disordered" evidence="4">
    <location>
        <begin position="1391"/>
        <end position="1412"/>
    </location>
</feature>
<dbReference type="FunFam" id="3.10.10.10:FF:000004">
    <property type="entry name" value="Uncharacterized protein"/>
    <property type="match status" value="1"/>
</dbReference>
<proteinExistence type="inferred from homology"/>
<dbReference type="InterPro" id="IPR041577">
    <property type="entry name" value="RT_RNaseH_2"/>
</dbReference>
<dbReference type="PANTHER" id="PTHR37984">
    <property type="entry name" value="PROTEIN CBG26694"/>
    <property type="match status" value="1"/>
</dbReference>
<dbReference type="FunFam" id="1.10.340.70:FF:000001">
    <property type="entry name" value="Retrovirus-related Pol polyprotein from transposon gypsy-like Protein"/>
    <property type="match status" value="1"/>
</dbReference>
<dbReference type="InterPro" id="IPR043128">
    <property type="entry name" value="Rev_trsase/Diguanyl_cyclase"/>
</dbReference>
<dbReference type="Pfam" id="PF17919">
    <property type="entry name" value="RT_RNaseH_2"/>
    <property type="match status" value="1"/>
</dbReference>
<dbReference type="EC" id="3.1.26.4" evidence="2"/>
<dbReference type="Gene3D" id="3.10.10.10">
    <property type="entry name" value="HIV Type 1 Reverse Transcriptase, subunit A, domain 1"/>
    <property type="match status" value="1"/>
</dbReference>
<evidence type="ECO:0000256" key="1">
    <source>
        <dbReference type="ARBA" id="ARBA00010879"/>
    </source>
</evidence>
<dbReference type="FunFam" id="3.30.70.270:FF:000020">
    <property type="entry name" value="Transposon Tf2-6 polyprotein-like Protein"/>
    <property type="match status" value="1"/>
</dbReference>
<dbReference type="Ensembl" id="ENSSPAT00000008444.1">
    <property type="protein sequence ID" value="ENSSPAP00000008288.1"/>
    <property type="gene ID" value="ENSSPAG00000006326.1"/>
</dbReference>
<dbReference type="InterPro" id="IPR043502">
    <property type="entry name" value="DNA/RNA_pol_sf"/>
</dbReference>
<reference evidence="7" key="1">
    <citation type="submission" date="2023-09" db="UniProtKB">
        <authorList>
            <consortium name="Ensembl"/>
        </authorList>
    </citation>
    <scope>IDENTIFICATION</scope>
</reference>
<dbReference type="Gene3D" id="3.30.70.270">
    <property type="match status" value="2"/>
</dbReference>
<dbReference type="InterPro" id="IPR001584">
    <property type="entry name" value="Integrase_cat-core"/>
</dbReference>
<evidence type="ECO:0000313" key="7">
    <source>
        <dbReference type="Ensembl" id="ENSSPAP00000008288.1"/>
    </source>
</evidence>
<evidence type="ECO:0000256" key="3">
    <source>
        <dbReference type="ARBA" id="ARBA00039658"/>
    </source>
</evidence>
<dbReference type="Gene3D" id="3.30.420.10">
    <property type="entry name" value="Ribonuclease H-like superfamily/Ribonuclease H"/>
    <property type="match status" value="1"/>
</dbReference>
<evidence type="ECO:0000256" key="4">
    <source>
        <dbReference type="SAM" id="MobiDB-lite"/>
    </source>
</evidence>
<dbReference type="InterPro" id="IPR012337">
    <property type="entry name" value="RNaseH-like_sf"/>
</dbReference>
<dbReference type="Pfam" id="PF17921">
    <property type="entry name" value="Integrase_H2C2"/>
    <property type="match status" value="1"/>
</dbReference>
<protein>
    <recommendedName>
        <fullName evidence="3">Gypsy retrotransposon integrase-like protein 1</fullName>
        <ecNumber evidence="2">3.1.26.4</ecNumber>
    </recommendedName>
</protein>
<dbReference type="InterPro" id="IPR050951">
    <property type="entry name" value="Retrovirus_Pol_polyprotein"/>
</dbReference>
<dbReference type="GO" id="GO:0003676">
    <property type="term" value="F:nucleic acid binding"/>
    <property type="evidence" value="ECO:0007669"/>
    <property type="project" value="InterPro"/>
</dbReference>
<sequence>MLAHGAKAPPEVTQTVEHDYRTTSSIPPGLIGPRCAASVFLESEPCESIMDSGSQVTTISESFHKNCLSHLPIQPINALLEIEGAGGQHVPYLGYIEARLTLPQSITGKEEELVVLALVVPECNFNSKIPLLIGTNALSILYEQLLERDGPEFTGRLHSQEFALILQHIAQTHESDIHTCPVKLHGKGPITIPAKQRYCVMGNVRVKKNSQNTSFVIEPHEQFKLPGGLFLEAALVDVPFKANSKVPVVLHNLSEHSVKLLPKSVIAQVCSVHCITPLGPSHSVPHSDKPDNDHLNFDLDESPISQQWKKRILAKLRSIPEVFALDDLSYGHTNAVKHHIRLQDEMPFKERPRPIHPSDREAVKQHLKELLDAGIIRESESPFASPIVLVRKKNGSIRLCIDYRKLNARTIRDAYALPNIEETFAALSGAKWFSVMDLKSGYYQVEVAEEDKAKTAFVCPLGFFEFNRMPQGVTNAPSTFQRLMERCVGDLHLNEVLVFLDDLIVFSDTLEEHEVRPVRVLNRLKDFGLKLSPEKCHFFQTSVKYLGHVVDAQGVHTDPDKISALRDWPRPSNQKELKRFLGFAGYYRRFVEGYSQIAKPLNNLTVGYYPPKKRGKVYKREHPKSSVCPNQPLAESWTPECENAFQELIKKLTSAPILAFADPQLPYVLHTDACSEGLGAALYQEQEGKLRVIAYASRGLSKSERNYPAHKLEFLALKWAVCEKFNDYLYGSSFTVLTDNNPLTYVLTSARLDATGHRWLAALSTYQFTIKYRAGHANRDADGLSRRPQAPPVEDENFIKERERINGMKQRLMGVNDELGPEVFSALCQRHLVAFKGTPHSSKQYAVAECLAIDPSSALDFFGEDTLPSMTSSDWCQAQRQDPSISRVITFLERGLKPSFRESNLEPPDVKLLLREWRRLELTNGLLYRKWIDKGKPVYQLVRPQQFRERALQGVHDEVGHLGFERALHLARARFYWPKMAKCVEEKCKKCVRCIRRKAVPQKAAPLENISATYPLQLVCMDYLSIEPDNRDTRNVLVITDHFTKFAVAVTTKDQKAKTIAKALWENFIVHYGFPSRLLSDQGRDFESKTIKELCALIQADKIRTTPYHPRGNPVERFNRTLLDMLGTLEEKDKHHWRDFVKPLVHAYNCTRNDTTGYSPYELMFGRQPRLPIDLVMGIHPGNTNHKTHSEYVKKLRQNLQESYSLAVKNSQKMGEKNKLRFDRKIKAAELFAGDRVLVKNVNIRGKHKLADRWEQDVHIVVERIKDSPVYVVKRETGGSHRTLHRDLLLPCGFLPVEDSSERIPQNERQKKMKLRNKLTSQTQVDTDIDDEEGMYSDEDELYPNTVIPQIITRGPLVQKETSLVRPQPFPVVTDTNVMPHTFTRTHETLATESQVETPASGSTDAVTQSHCRSTDHVVINIPEAEPTSVLTRDCTNHAQPESPDESTDDVALETQSRLRRSTRERRPPHRFTYDELGEPLILAVSSFLQALETAFLCTHLHTQLNMHEETHAV</sequence>
<dbReference type="FunFam" id="3.30.420.10:FF:000269">
    <property type="entry name" value="Uncharacterized protein"/>
    <property type="match status" value="1"/>
</dbReference>
<evidence type="ECO:0000256" key="2">
    <source>
        <dbReference type="ARBA" id="ARBA00012180"/>
    </source>
</evidence>
<dbReference type="CDD" id="cd09274">
    <property type="entry name" value="RNase_HI_RT_Ty3"/>
    <property type="match status" value="1"/>
</dbReference>
<dbReference type="PANTHER" id="PTHR37984:SF15">
    <property type="entry name" value="INTEGRASE CATALYTIC DOMAIN-CONTAINING PROTEIN"/>
    <property type="match status" value="1"/>
</dbReference>
<dbReference type="InterPro" id="IPR036157">
    <property type="entry name" value="dUTPase-like_sf"/>
</dbReference>
<dbReference type="GO" id="GO:0004523">
    <property type="term" value="F:RNA-DNA hybrid ribonuclease activity"/>
    <property type="evidence" value="ECO:0007669"/>
    <property type="project" value="UniProtKB-EC"/>
</dbReference>
<feature type="compositionally biased region" description="Acidic residues" evidence="4">
    <location>
        <begin position="1443"/>
        <end position="1452"/>
    </location>
</feature>
<dbReference type="SUPFAM" id="SSF51283">
    <property type="entry name" value="dUTPase-like"/>
    <property type="match status" value="1"/>
</dbReference>
<dbReference type="Gene3D" id="1.10.340.70">
    <property type="match status" value="1"/>
</dbReference>
<dbReference type="PROSITE" id="PS50878">
    <property type="entry name" value="RT_POL"/>
    <property type="match status" value="1"/>
</dbReference>
<feature type="region of interest" description="Disordered" evidence="4">
    <location>
        <begin position="1429"/>
        <end position="1471"/>
    </location>
</feature>
<name>A0A3B4ZHB9_9TELE</name>
<comment type="similarity">
    <text evidence="1">Belongs to the beta type-B retroviral polymerase family. HERV class-II K(HML-2) pol subfamily.</text>
</comment>
<dbReference type="InterPro" id="IPR000477">
    <property type="entry name" value="RT_dom"/>
</dbReference>
<evidence type="ECO:0000259" key="6">
    <source>
        <dbReference type="PROSITE" id="PS50994"/>
    </source>
</evidence>
<dbReference type="Pfam" id="PF00078">
    <property type="entry name" value="RVT_1"/>
    <property type="match status" value="1"/>
</dbReference>
<dbReference type="InterPro" id="IPR036397">
    <property type="entry name" value="RNaseH_sf"/>
</dbReference>
<dbReference type="GO" id="GO:0015074">
    <property type="term" value="P:DNA integration"/>
    <property type="evidence" value="ECO:0007669"/>
    <property type="project" value="InterPro"/>
</dbReference>
<feature type="compositionally biased region" description="Basic residues" evidence="4">
    <location>
        <begin position="1458"/>
        <end position="1470"/>
    </location>
</feature>
<dbReference type="InterPro" id="IPR041588">
    <property type="entry name" value="Integrase_H2C2"/>
</dbReference>
<dbReference type="SUPFAM" id="SSF56672">
    <property type="entry name" value="DNA/RNA polymerases"/>
    <property type="match status" value="1"/>
</dbReference>
<evidence type="ECO:0000259" key="5">
    <source>
        <dbReference type="PROSITE" id="PS50878"/>
    </source>
</evidence>
<accession>A0A3B4ZHB9</accession>